<dbReference type="PROSITE" id="PS00544">
    <property type="entry name" value="METMALONYL_COA_MUTASE"/>
    <property type="match status" value="1"/>
</dbReference>
<proteinExistence type="inferred from homology"/>
<keyword evidence="6" id="KW-0413">Isomerase</keyword>
<feature type="compositionally biased region" description="Low complexity" evidence="8">
    <location>
        <begin position="51"/>
        <end position="62"/>
    </location>
</feature>
<organism evidence="10 11">
    <name type="scientific">Nonomuraea bangladeshensis</name>
    <dbReference type="NCBI Taxonomy" id="404385"/>
    <lineage>
        <taxon>Bacteria</taxon>
        <taxon>Bacillati</taxon>
        <taxon>Actinomycetota</taxon>
        <taxon>Actinomycetes</taxon>
        <taxon>Streptosporangiales</taxon>
        <taxon>Streptosporangiaceae</taxon>
        <taxon>Nonomuraea</taxon>
    </lineage>
</organism>
<dbReference type="EC" id="5.4.99.2" evidence="4"/>
<evidence type="ECO:0000256" key="5">
    <source>
        <dbReference type="ARBA" id="ARBA00022628"/>
    </source>
</evidence>
<evidence type="ECO:0000256" key="6">
    <source>
        <dbReference type="ARBA" id="ARBA00023235"/>
    </source>
</evidence>
<accession>A0ABV3HCY7</accession>
<dbReference type="InterPro" id="IPR006099">
    <property type="entry name" value="MeMalonylCoA_mutase_a/b_cat"/>
</dbReference>
<evidence type="ECO:0000256" key="7">
    <source>
        <dbReference type="ARBA" id="ARBA00023285"/>
    </source>
</evidence>
<comment type="subunit">
    <text evidence="3">Heterodimer of an alpha and a beta chain.</text>
</comment>
<sequence>MSPVVSRERWRELALEVLRKSGKEVTSPEEALATATYDGVTLAPLYDAADLPAGPGLPPSAGREPGRPWEVRQRHETADPEAVMTDLENGADSLWLAVAPEDLPRVLGGVHLDLISIVLDAGPRTWQAAEALVALAGDRAGALRGCLGADPLGDAARSGAAPDLSGLGRLARLRADRLPGMRAITVDATPYHEAGGSDAEELGCSIATGLAYLRSLTEDGIAAGEAFGLLEFRYAATADQFATIAKLRAARLLWARVAEVCDAPPAQYQHAVTSAAMMTRRDPYTNMLRTTLACFAAGVGGADAVTVRPFDDALGLPDDFSRRIARNTSTLLVEEAHVARTFDPAGGSWYVERRTADLAERAWEWFQEIEEAGGMTAARTLVADRLAATRARRARDLARLRPPIVGVSRYPDPAGRPPARTHTPRPAAEALPRVRHAQDFEDLLDQAGEARPRVFLATLGPAAEHAARLAFARGLFEAGGVETVTGAPGDFAGSGAVVACLCAADRRYAAEAADAAALLRRAGARWIWLAGRDRHDGVDAHLYAGCDVLDVLRTTLSEVTA</sequence>
<evidence type="ECO:0000256" key="3">
    <source>
        <dbReference type="ARBA" id="ARBA00011870"/>
    </source>
</evidence>
<dbReference type="InterPro" id="IPR016176">
    <property type="entry name" value="Cbl-dep_enz_cat"/>
</dbReference>
<reference evidence="10 11" key="1">
    <citation type="submission" date="2024-06" db="EMBL/GenBank/DDBJ databases">
        <title>The Natural Products Discovery Center: Release of the First 8490 Sequenced Strains for Exploring Actinobacteria Biosynthetic Diversity.</title>
        <authorList>
            <person name="Kalkreuter E."/>
            <person name="Kautsar S.A."/>
            <person name="Yang D."/>
            <person name="Bader C.D."/>
            <person name="Teijaro C.N."/>
            <person name="Fluegel L."/>
            <person name="Davis C.M."/>
            <person name="Simpson J.R."/>
            <person name="Lauterbach L."/>
            <person name="Steele A.D."/>
            <person name="Gui C."/>
            <person name="Meng S."/>
            <person name="Li G."/>
            <person name="Viehrig K."/>
            <person name="Ye F."/>
            <person name="Su P."/>
            <person name="Kiefer A.F."/>
            <person name="Nichols A."/>
            <person name="Cepeda A.J."/>
            <person name="Yan W."/>
            <person name="Fan B."/>
            <person name="Jiang Y."/>
            <person name="Adhikari A."/>
            <person name="Zheng C.-J."/>
            <person name="Schuster L."/>
            <person name="Cowan T.M."/>
            <person name="Smanski M.J."/>
            <person name="Chevrette M.G."/>
            <person name="De Carvalho L.P.S."/>
            <person name="Shen B."/>
        </authorList>
    </citation>
    <scope>NUCLEOTIDE SEQUENCE [LARGE SCALE GENOMIC DNA]</scope>
    <source>
        <strain evidence="10 11">NPDC049574</strain>
    </source>
</reference>
<evidence type="ECO:0000313" key="10">
    <source>
        <dbReference type="EMBL" id="MEV4290373.1"/>
    </source>
</evidence>
<comment type="cofactor">
    <cofactor evidence="1">
        <name>adenosylcob(III)alamin</name>
        <dbReference type="ChEBI" id="CHEBI:18408"/>
    </cofactor>
</comment>
<dbReference type="InterPro" id="IPR058549">
    <property type="entry name" value="MeMalonylCoA_mutase_a/b_site"/>
</dbReference>
<dbReference type="PANTHER" id="PTHR48101">
    <property type="entry name" value="METHYLMALONYL-COA MUTASE, MITOCHONDRIAL-RELATED"/>
    <property type="match status" value="1"/>
</dbReference>
<dbReference type="Gene3D" id="3.20.20.240">
    <property type="entry name" value="Methylmalonyl-CoA mutase"/>
    <property type="match status" value="1"/>
</dbReference>
<evidence type="ECO:0000256" key="1">
    <source>
        <dbReference type="ARBA" id="ARBA00001922"/>
    </source>
</evidence>
<dbReference type="EMBL" id="JBFARM010000011">
    <property type="protein sequence ID" value="MEV4290373.1"/>
    <property type="molecule type" value="Genomic_DNA"/>
</dbReference>
<dbReference type="Gene3D" id="3.40.50.280">
    <property type="entry name" value="Cobalamin-binding domain"/>
    <property type="match status" value="1"/>
</dbReference>
<feature type="domain" description="Methylmalonyl-CoA mutase alpha/beta chain catalytic" evidence="9">
    <location>
        <begin position="101"/>
        <end position="426"/>
    </location>
</feature>
<evidence type="ECO:0000313" key="11">
    <source>
        <dbReference type="Proteomes" id="UP001552427"/>
    </source>
</evidence>
<feature type="region of interest" description="Disordered" evidence="8">
    <location>
        <begin position="51"/>
        <end position="76"/>
    </location>
</feature>
<evidence type="ECO:0000256" key="8">
    <source>
        <dbReference type="SAM" id="MobiDB-lite"/>
    </source>
</evidence>
<keyword evidence="7" id="KW-0170">Cobalt</keyword>
<evidence type="ECO:0000259" key="9">
    <source>
        <dbReference type="Pfam" id="PF01642"/>
    </source>
</evidence>
<dbReference type="Proteomes" id="UP001552427">
    <property type="component" value="Unassembled WGS sequence"/>
</dbReference>
<dbReference type="SUPFAM" id="SSF51703">
    <property type="entry name" value="Cobalamin (vitamin B12)-dependent enzymes"/>
    <property type="match status" value="1"/>
</dbReference>
<evidence type="ECO:0000256" key="4">
    <source>
        <dbReference type="ARBA" id="ARBA00012398"/>
    </source>
</evidence>
<protein>
    <recommendedName>
        <fullName evidence="4">methylmalonyl-CoA mutase</fullName>
        <ecNumber evidence="4">5.4.99.2</ecNumber>
    </recommendedName>
</protein>
<keyword evidence="11" id="KW-1185">Reference proteome</keyword>
<evidence type="ECO:0000256" key="2">
    <source>
        <dbReference type="ARBA" id="ARBA00008465"/>
    </source>
</evidence>
<dbReference type="CDD" id="cd03677">
    <property type="entry name" value="MM_CoA_mutase_beta"/>
    <property type="match status" value="1"/>
</dbReference>
<name>A0ABV3HCY7_9ACTN</name>
<comment type="caution">
    <text evidence="10">The sequence shown here is derived from an EMBL/GenBank/DDBJ whole genome shotgun (WGS) entry which is preliminary data.</text>
</comment>
<comment type="similarity">
    <text evidence="2">Belongs to the methylmalonyl-CoA mutase family.</text>
</comment>
<gene>
    <name evidence="10" type="ORF">AB0K40_33115</name>
</gene>
<feature type="compositionally biased region" description="Basic and acidic residues" evidence="8">
    <location>
        <begin position="64"/>
        <end position="76"/>
    </location>
</feature>
<keyword evidence="5" id="KW-0846">Cobalamin</keyword>
<dbReference type="Pfam" id="PF01642">
    <property type="entry name" value="MM_CoA_mutase"/>
    <property type="match status" value="1"/>
</dbReference>
<dbReference type="PANTHER" id="PTHR48101:SF4">
    <property type="entry name" value="METHYLMALONYL-COA MUTASE, MITOCHONDRIAL"/>
    <property type="match status" value="1"/>
</dbReference>
<dbReference type="RefSeq" id="WP_364457280.1">
    <property type="nucleotide sequence ID" value="NZ_JBFARM010000011.1"/>
</dbReference>